<dbReference type="PROSITE" id="PS51186">
    <property type="entry name" value="GNAT"/>
    <property type="match status" value="1"/>
</dbReference>
<sequence>MEPRTTFVLNGSRFLLRRAVEEDLSELIALLSNDPLRRSENSTRPEDRSAYAEAFREIERDPGQLLIVVEDETHEVVATLQLTFTPGLARRGAKRMTIEAVRVHERLRGNGLGSSMIEWAVAEGKRRGAAMVQLTSDRARTSAHRFYERLGFTQSHLGFKLILDQ</sequence>
<dbReference type="Pfam" id="PF00583">
    <property type="entry name" value="Acetyltransf_1"/>
    <property type="match status" value="1"/>
</dbReference>
<dbReference type="InterPro" id="IPR016181">
    <property type="entry name" value="Acyl_CoA_acyltransferase"/>
</dbReference>
<organism evidence="4 5">
    <name type="scientific">Leucobacter edaphi</name>
    <dbReference type="NCBI Taxonomy" id="2796472"/>
    <lineage>
        <taxon>Bacteria</taxon>
        <taxon>Bacillati</taxon>
        <taxon>Actinomycetota</taxon>
        <taxon>Actinomycetes</taxon>
        <taxon>Micrococcales</taxon>
        <taxon>Microbacteriaceae</taxon>
        <taxon>Leucobacter</taxon>
    </lineage>
</organism>
<dbReference type="CDD" id="cd04301">
    <property type="entry name" value="NAT_SF"/>
    <property type="match status" value="1"/>
</dbReference>
<dbReference type="AlphaFoldDB" id="A0A934QF09"/>
<dbReference type="InterPro" id="IPR050832">
    <property type="entry name" value="Bact_Acetyltransf"/>
</dbReference>
<proteinExistence type="predicted"/>
<evidence type="ECO:0000256" key="1">
    <source>
        <dbReference type="ARBA" id="ARBA00022679"/>
    </source>
</evidence>
<dbReference type="SUPFAM" id="SSF55729">
    <property type="entry name" value="Acyl-CoA N-acyltransferases (Nat)"/>
    <property type="match status" value="1"/>
</dbReference>
<evidence type="ECO:0000313" key="5">
    <source>
        <dbReference type="Proteomes" id="UP000618733"/>
    </source>
</evidence>
<reference evidence="4" key="1">
    <citation type="submission" date="2020-12" db="EMBL/GenBank/DDBJ databases">
        <title>Leucobacter sp. CAS2, isolated from Chromium sludge.</title>
        <authorList>
            <person name="Xu Z."/>
        </authorList>
    </citation>
    <scope>NUCLEOTIDE SEQUENCE</scope>
    <source>
        <strain evidence="4">CSA2</strain>
    </source>
</reference>
<feature type="domain" description="N-acetyltransferase" evidence="3">
    <location>
        <begin position="14"/>
        <end position="165"/>
    </location>
</feature>
<dbReference type="GO" id="GO:0016747">
    <property type="term" value="F:acyltransferase activity, transferring groups other than amino-acyl groups"/>
    <property type="evidence" value="ECO:0007669"/>
    <property type="project" value="InterPro"/>
</dbReference>
<evidence type="ECO:0000259" key="3">
    <source>
        <dbReference type="PROSITE" id="PS51186"/>
    </source>
</evidence>
<dbReference type="Gene3D" id="3.40.630.30">
    <property type="match status" value="1"/>
</dbReference>
<keyword evidence="1" id="KW-0808">Transferase</keyword>
<protein>
    <submittedName>
        <fullName evidence="4">GNAT family N-acetyltransferase</fullName>
    </submittedName>
</protein>
<dbReference type="PANTHER" id="PTHR43877">
    <property type="entry name" value="AMINOALKYLPHOSPHONATE N-ACETYLTRANSFERASE-RELATED-RELATED"/>
    <property type="match status" value="1"/>
</dbReference>
<dbReference type="PANTHER" id="PTHR43877:SF2">
    <property type="entry name" value="AMINOALKYLPHOSPHONATE N-ACETYLTRANSFERASE-RELATED"/>
    <property type="match status" value="1"/>
</dbReference>
<evidence type="ECO:0000256" key="2">
    <source>
        <dbReference type="ARBA" id="ARBA00023315"/>
    </source>
</evidence>
<comment type="caution">
    <text evidence="4">The sequence shown here is derived from an EMBL/GenBank/DDBJ whole genome shotgun (WGS) entry which is preliminary data.</text>
</comment>
<dbReference type="RefSeq" id="WP_200132441.1">
    <property type="nucleotide sequence ID" value="NZ_JAEHOI010000008.1"/>
</dbReference>
<dbReference type="InterPro" id="IPR000182">
    <property type="entry name" value="GNAT_dom"/>
</dbReference>
<name>A0A934QF09_9MICO</name>
<dbReference type="EMBL" id="JAEHOI010000008">
    <property type="protein sequence ID" value="MBK0422232.1"/>
    <property type="molecule type" value="Genomic_DNA"/>
</dbReference>
<gene>
    <name evidence="4" type="ORF">JD292_09110</name>
</gene>
<accession>A0A934QF09</accession>
<keyword evidence="5" id="KW-1185">Reference proteome</keyword>
<dbReference type="Proteomes" id="UP000618733">
    <property type="component" value="Unassembled WGS sequence"/>
</dbReference>
<evidence type="ECO:0000313" key="4">
    <source>
        <dbReference type="EMBL" id="MBK0422232.1"/>
    </source>
</evidence>
<keyword evidence="2" id="KW-0012">Acyltransferase</keyword>